<keyword evidence="4" id="KW-1185">Reference proteome</keyword>
<evidence type="ECO:0000259" key="2">
    <source>
        <dbReference type="Pfam" id="PF25547"/>
    </source>
</evidence>
<feature type="domain" description="Tox-REase-2" evidence="1">
    <location>
        <begin position="408"/>
        <end position="538"/>
    </location>
</feature>
<protein>
    <recommendedName>
        <fullName evidence="5">Tox-REase-2 domain-containing protein</fullName>
    </recommendedName>
</protein>
<dbReference type="Proteomes" id="UP000619355">
    <property type="component" value="Unassembled WGS sequence"/>
</dbReference>
<dbReference type="InterPro" id="IPR057746">
    <property type="entry name" value="CpnT-like_N"/>
</dbReference>
<evidence type="ECO:0008006" key="5">
    <source>
        <dbReference type="Google" id="ProtNLM"/>
    </source>
</evidence>
<dbReference type="RefSeq" id="WP_189978617.1">
    <property type="nucleotide sequence ID" value="NZ_BNBF01000002.1"/>
</dbReference>
<name>A0A919C0P9_9ACTN</name>
<dbReference type="InterPro" id="IPR028906">
    <property type="entry name" value="Tox-REase-2_dom"/>
</dbReference>
<dbReference type="EMBL" id="BNBF01000002">
    <property type="protein sequence ID" value="GHG37472.1"/>
    <property type="molecule type" value="Genomic_DNA"/>
</dbReference>
<evidence type="ECO:0000259" key="1">
    <source>
        <dbReference type="Pfam" id="PF15646"/>
    </source>
</evidence>
<comment type="caution">
    <text evidence="3">The sequence shown here is derived from an EMBL/GenBank/DDBJ whole genome shotgun (WGS) entry which is preliminary data.</text>
</comment>
<evidence type="ECO:0000313" key="3">
    <source>
        <dbReference type="EMBL" id="GHG37472.1"/>
    </source>
</evidence>
<reference evidence="4" key="1">
    <citation type="journal article" date="2019" name="Int. J. Syst. Evol. Microbiol.">
        <title>The Global Catalogue of Microorganisms (GCM) 10K type strain sequencing project: providing services to taxonomists for standard genome sequencing and annotation.</title>
        <authorList>
            <consortium name="The Broad Institute Genomics Platform"/>
            <consortium name="The Broad Institute Genome Sequencing Center for Infectious Disease"/>
            <person name="Wu L."/>
            <person name="Ma J."/>
        </authorList>
    </citation>
    <scope>NUCLEOTIDE SEQUENCE [LARGE SCALE GENOMIC DNA]</scope>
    <source>
        <strain evidence="4">JCM 4253</strain>
    </source>
</reference>
<evidence type="ECO:0000313" key="4">
    <source>
        <dbReference type="Proteomes" id="UP000619355"/>
    </source>
</evidence>
<dbReference type="Pfam" id="PF25547">
    <property type="entry name" value="WXG100_2"/>
    <property type="match status" value="1"/>
</dbReference>
<accession>A0A919C0P9</accession>
<dbReference type="Pfam" id="PF15646">
    <property type="entry name" value="Tox-REase-2"/>
    <property type="match status" value="1"/>
</dbReference>
<organism evidence="3 4">
    <name type="scientific">Streptomyces capoamus</name>
    <dbReference type="NCBI Taxonomy" id="68183"/>
    <lineage>
        <taxon>Bacteria</taxon>
        <taxon>Bacillati</taxon>
        <taxon>Actinomycetota</taxon>
        <taxon>Actinomycetes</taxon>
        <taxon>Kitasatosporales</taxon>
        <taxon>Streptomycetaceae</taxon>
        <taxon>Streptomyces</taxon>
    </lineage>
</organism>
<gene>
    <name evidence="3" type="ORF">GCM10018980_09370</name>
</gene>
<proteinExistence type="predicted"/>
<dbReference type="AlphaFoldDB" id="A0A919C0P9"/>
<feature type="domain" description="Outer membrane channel protein CpnT-like N-terminal" evidence="2">
    <location>
        <begin position="156"/>
        <end position="254"/>
    </location>
</feature>
<sequence length="545" mass="59206">MGLSPDLKLIVEGMVKASMGMVDTVMVGTRDTAIALFHELDRQHGMAGDDDAGRAFAKVYESAAATTLDMIGFSAYVMGETGKGLMRTCRELMAQESSVASAILGRQVDLTYRMGDPAADCSESFLGRGQELPEVVGETAWYDQYAPAGMSDRFRGSPEKLRDVAGTWRRGAKLMTRFLEDAQAYAHTADKAHSGEAADAFRSYFKGFVGFAAPPERAHPDEPLVANLVAACTQLAKACERYADHVEAAKRQITEDRVDPFHVDMPWDSPMFGGNGDDGGLLDAVLGDPWIHRLGDVAHSLDGSEKRVKLPQGSGGSPGLPGLPLLPVPEPVTVPVPLALASYKGGLPGVIPAVYRDPDPSLPFKDPLPPEPGTTRLLSVGERKEFEAWVNTLRPMGFGGKGTSTTDPANAYQLRTAGYPERLIPLPAEARKGAIAADGMRPADGYMIDAKYVKDTDDECKKNSWRTPDTFALEDKYDKNGKKKWSKKDILVGKDEDELDDYRQAMTQHEQIRGLEIITNDNDAAAYWQTLMAAQGVKGTSRYVP</sequence>